<evidence type="ECO:0000313" key="2">
    <source>
        <dbReference type="Proteomes" id="UP000694888"/>
    </source>
</evidence>
<feature type="domain" description="Cyclic nucleotide-binding" evidence="1">
    <location>
        <begin position="187"/>
        <end position="268"/>
    </location>
</feature>
<proteinExistence type="predicted"/>
<dbReference type="RefSeq" id="XP_012946512.1">
    <property type="nucleotide sequence ID" value="XM_013091058.1"/>
</dbReference>
<organism evidence="2 3">
    <name type="scientific">Aplysia californica</name>
    <name type="common">California sea hare</name>
    <dbReference type="NCBI Taxonomy" id="6500"/>
    <lineage>
        <taxon>Eukaryota</taxon>
        <taxon>Metazoa</taxon>
        <taxon>Spiralia</taxon>
        <taxon>Lophotrochozoa</taxon>
        <taxon>Mollusca</taxon>
        <taxon>Gastropoda</taxon>
        <taxon>Heterobranchia</taxon>
        <taxon>Euthyneura</taxon>
        <taxon>Tectipleura</taxon>
        <taxon>Aplysiida</taxon>
        <taxon>Aplysioidea</taxon>
        <taxon>Aplysiidae</taxon>
        <taxon>Aplysia</taxon>
    </lineage>
</organism>
<dbReference type="PANTHER" id="PTHR23011:SF28">
    <property type="entry name" value="CYCLIC NUCLEOTIDE-BINDING DOMAIN CONTAINING PROTEIN"/>
    <property type="match status" value="1"/>
</dbReference>
<dbReference type="InterPro" id="IPR000595">
    <property type="entry name" value="cNMP-bd_dom"/>
</dbReference>
<name>A0ABM1AF74_APLCA</name>
<feature type="domain" description="Cyclic nucleotide-binding" evidence="1">
    <location>
        <begin position="37"/>
        <end position="167"/>
    </location>
</feature>
<dbReference type="PANTHER" id="PTHR23011">
    <property type="entry name" value="CYCLIC NUCLEOTIDE-BINDING DOMAIN CONTAINING PROTEIN"/>
    <property type="match status" value="1"/>
</dbReference>
<dbReference type="InterPro" id="IPR014710">
    <property type="entry name" value="RmlC-like_jellyroll"/>
</dbReference>
<reference evidence="3" key="1">
    <citation type="submission" date="2025-08" db="UniProtKB">
        <authorList>
            <consortium name="RefSeq"/>
        </authorList>
    </citation>
    <scope>IDENTIFICATION</scope>
</reference>
<dbReference type="PROSITE" id="PS50042">
    <property type="entry name" value="CNMP_BINDING_3"/>
    <property type="match status" value="2"/>
</dbReference>
<keyword evidence="2" id="KW-1185">Reference proteome</keyword>
<protein>
    <submittedName>
        <fullName evidence="3">cAMP-dependent protein kinase regulatory subunit</fullName>
    </submittedName>
</protein>
<feature type="non-terminal residue" evidence="3">
    <location>
        <position position="272"/>
    </location>
</feature>
<sequence length="272" mass="31266">MSKEFEKALRIISKPPEQRQSHEIHQLVPWLRSKAKLFKGLKTDILADIIRNCRVVTKNRDDVVIKQGDVGDCFYITLNGKVTIYILNKDQLEGEEDDGDFSHVIQYTKDGDLDRAKLGNFVTSLGPGAPFGDVALTSGDSIRTASIISDERTDLLVVDRALYNRSMKEVLAKEFLEKTTFIKNNPLFSNWPPKYRKQLAMALYKETFGYESTLTRQGDRTTDMYFILRGQVEIQIDPSLHPQQYPLIFKAARENEVDKLIKKVEKPRQHKE</sequence>
<gene>
    <name evidence="3" type="primary">LOC106014044</name>
</gene>
<evidence type="ECO:0000313" key="3">
    <source>
        <dbReference type="RefSeq" id="XP_012946512.1"/>
    </source>
</evidence>
<dbReference type="InterPro" id="IPR018490">
    <property type="entry name" value="cNMP-bd_dom_sf"/>
</dbReference>
<evidence type="ECO:0000259" key="1">
    <source>
        <dbReference type="PROSITE" id="PS50042"/>
    </source>
</evidence>
<accession>A0ABM1AF74</accession>
<dbReference type="Gene3D" id="2.60.120.10">
    <property type="entry name" value="Jelly Rolls"/>
    <property type="match status" value="2"/>
</dbReference>
<dbReference type="Proteomes" id="UP000694888">
    <property type="component" value="Unplaced"/>
</dbReference>
<dbReference type="GeneID" id="106014044"/>
<dbReference type="SUPFAM" id="SSF51206">
    <property type="entry name" value="cAMP-binding domain-like"/>
    <property type="match status" value="2"/>
</dbReference>
<dbReference type="CDD" id="cd00038">
    <property type="entry name" value="CAP_ED"/>
    <property type="match status" value="2"/>
</dbReference>